<keyword evidence="2" id="KW-1185">Reference proteome</keyword>
<reference evidence="1 2" key="1">
    <citation type="journal article" date="2010" name="Stand. Genomic Sci.">
        <title>Complete genome sequence of Cellulophaga algicola type strain (IC166).</title>
        <authorList>
            <person name="Abt B."/>
            <person name="Lu M."/>
            <person name="Misra M."/>
            <person name="Han C."/>
            <person name="Nolan M."/>
            <person name="Lucas S."/>
            <person name="Hammon N."/>
            <person name="Deshpande S."/>
            <person name="Cheng J.F."/>
            <person name="Tapia R."/>
            <person name="Goodwin L."/>
            <person name="Pitluck S."/>
            <person name="Liolios K."/>
            <person name="Pagani I."/>
            <person name="Ivanova N."/>
            <person name="Mavromatis K."/>
            <person name="Ovchinikova G."/>
            <person name="Pati A."/>
            <person name="Chen A."/>
            <person name="Palaniappan K."/>
            <person name="Land M."/>
            <person name="Hauser L."/>
            <person name="Chang Y.J."/>
            <person name="Jeffries C.D."/>
            <person name="Detter J.C."/>
            <person name="Brambilla E."/>
            <person name="Rohde M."/>
            <person name="Tindall B.J."/>
            <person name="Goker M."/>
            <person name="Woyke T."/>
            <person name="Bristow J."/>
            <person name="Eisen J.A."/>
            <person name="Markowitz V."/>
            <person name="Hugenholtz P."/>
            <person name="Kyrpides N.C."/>
            <person name="Klenk H.P."/>
            <person name="Lapidus A."/>
        </authorList>
    </citation>
    <scope>NUCLEOTIDE SEQUENCE [LARGE SCALE GENOMIC DNA]</scope>
    <source>
        <strain evidence="2">DSM 14237 / IC166 / ACAM 630</strain>
    </source>
</reference>
<dbReference type="EMBL" id="CP002453">
    <property type="protein sequence ID" value="ADV49353.1"/>
    <property type="molecule type" value="Genomic_DNA"/>
</dbReference>
<dbReference type="OrthoDB" id="2473397at2"/>
<dbReference type="GO" id="GO:0003743">
    <property type="term" value="F:translation initiation factor activity"/>
    <property type="evidence" value="ECO:0007669"/>
    <property type="project" value="UniProtKB-KW"/>
</dbReference>
<name>E6X4M8_CELAD</name>
<evidence type="ECO:0000313" key="1">
    <source>
        <dbReference type="EMBL" id="ADV49353.1"/>
    </source>
</evidence>
<sequence>MKNIYYSAIFFLCASYIHAQDGNITIHQDAKIQKLLEIYKSTEEDSDDFQIQIYNGTLSGANNQKSNLDADFPSWKTKINHVDTDYRVRIKDIKTALEAERKYLEVRKKYPSAIIITPK</sequence>
<dbReference type="eggNOG" id="ENOG5032DE5">
    <property type="taxonomic scope" value="Bacteria"/>
</dbReference>
<protein>
    <submittedName>
        <fullName evidence="1">Translation initiation factor IF-2</fullName>
    </submittedName>
</protein>
<dbReference type="Proteomes" id="UP000008634">
    <property type="component" value="Chromosome"/>
</dbReference>
<keyword evidence="1" id="KW-0396">Initiation factor</keyword>
<dbReference type="HOGENOM" id="CLU_106289_1_0_10"/>
<gene>
    <name evidence="1" type="ordered locus">Celal_2057</name>
</gene>
<dbReference type="KEGG" id="cao:Celal_2057"/>
<organism evidence="1 2">
    <name type="scientific">Cellulophaga algicola (strain DSM 14237 / IC166 / ACAM 630)</name>
    <dbReference type="NCBI Taxonomy" id="688270"/>
    <lineage>
        <taxon>Bacteria</taxon>
        <taxon>Pseudomonadati</taxon>
        <taxon>Bacteroidota</taxon>
        <taxon>Flavobacteriia</taxon>
        <taxon>Flavobacteriales</taxon>
        <taxon>Flavobacteriaceae</taxon>
        <taxon>Cellulophaga</taxon>
    </lineage>
</organism>
<accession>E6X4M8</accession>
<evidence type="ECO:0000313" key="2">
    <source>
        <dbReference type="Proteomes" id="UP000008634"/>
    </source>
</evidence>
<dbReference type="RefSeq" id="WP_013550829.1">
    <property type="nucleotide sequence ID" value="NC_014934.1"/>
</dbReference>
<dbReference type="STRING" id="688270.Celal_2057"/>
<keyword evidence="1" id="KW-0648">Protein biosynthesis</keyword>
<dbReference type="AlphaFoldDB" id="E6X4M8"/>
<proteinExistence type="predicted"/>